<organism evidence="15 16">
    <name type="scientific">Pseudooceanicola batsensis (strain ATCC BAA-863 / DSM 15984 / KCTC 12145 / HTCC2597)</name>
    <name type="common">Oceanicola batsensis</name>
    <dbReference type="NCBI Taxonomy" id="252305"/>
    <lineage>
        <taxon>Bacteria</taxon>
        <taxon>Pseudomonadati</taxon>
        <taxon>Pseudomonadota</taxon>
        <taxon>Alphaproteobacteria</taxon>
        <taxon>Rhodobacterales</taxon>
        <taxon>Paracoccaceae</taxon>
        <taxon>Pseudooceanicola</taxon>
    </lineage>
</organism>
<evidence type="ECO:0000256" key="1">
    <source>
        <dbReference type="ARBA" id="ARBA00009919"/>
    </source>
</evidence>
<dbReference type="NCBIfam" id="NF004281">
    <property type="entry name" value="PRK05690.1"/>
    <property type="match status" value="1"/>
</dbReference>
<evidence type="ECO:0000256" key="2">
    <source>
        <dbReference type="ARBA" id="ARBA00022679"/>
    </source>
</evidence>
<evidence type="ECO:0000259" key="14">
    <source>
        <dbReference type="Pfam" id="PF00899"/>
    </source>
</evidence>
<evidence type="ECO:0000256" key="7">
    <source>
        <dbReference type="ARBA" id="ARBA00063809"/>
    </source>
</evidence>
<keyword evidence="2" id="KW-0808">Transferase</keyword>
<dbReference type="Pfam" id="PF00899">
    <property type="entry name" value="ThiF"/>
    <property type="match status" value="1"/>
</dbReference>
<dbReference type="AlphaFoldDB" id="A3TTV0"/>
<dbReference type="SUPFAM" id="SSF69572">
    <property type="entry name" value="Activating enzymes of the ubiquitin-like proteins"/>
    <property type="match status" value="1"/>
</dbReference>
<evidence type="ECO:0000256" key="10">
    <source>
        <dbReference type="ARBA" id="ARBA00075110"/>
    </source>
</evidence>
<dbReference type="FunFam" id="3.40.50.720:FF:000033">
    <property type="entry name" value="Adenylyltransferase and sulfurtransferase MOCS3"/>
    <property type="match status" value="1"/>
</dbReference>
<protein>
    <recommendedName>
        <fullName evidence="9">Molybdopterin-synthase adenylyltransferase</fullName>
        <ecNumber evidence="8">2.7.7.80</ecNumber>
    </recommendedName>
    <alternativeName>
        <fullName evidence="12">MoaD protein adenylase</fullName>
    </alternativeName>
    <alternativeName>
        <fullName evidence="10">Molybdopterin-converting factor subunit 1 adenylase</fullName>
    </alternativeName>
    <alternativeName>
        <fullName evidence="11">Sulfur carrier protein MoaD adenylyltransferase</fullName>
    </alternativeName>
</protein>
<dbReference type="OrthoDB" id="9804286at2"/>
<feature type="transmembrane region" description="Helical" evidence="13">
    <location>
        <begin position="55"/>
        <end position="73"/>
    </location>
</feature>
<dbReference type="EMBL" id="AAMO01000001">
    <property type="protein sequence ID" value="EAQ05077.1"/>
    <property type="molecule type" value="Genomic_DNA"/>
</dbReference>
<dbReference type="GO" id="GO:0004792">
    <property type="term" value="F:thiosulfate-cyanide sulfurtransferase activity"/>
    <property type="evidence" value="ECO:0007669"/>
    <property type="project" value="TreeGrafter"/>
</dbReference>
<dbReference type="PANTHER" id="PTHR10953:SF102">
    <property type="entry name" value="ADENYLYLTRANSFERASE AND SULFURTRANSFERASE MOCS3"/>
    <property type="match status" value="1"/>
</dbReference>
<gene>
    <name evidence="15" type="ORF">OB2597_07325</name>
</gene>
<proteinExistence type="inferred from homology"/>
<comment type="catalytic activity">
    <reaction evidence="5">
        <text>[molybdopterin-synthase sulfur-carrier protein]-C-terminal Gly-Gly + ATP + H(+) = [molybdopterin-synthase sulfur-carrier protein]-C-terminal Gly-Gly-AMP + diphosphate</text>
        <dbReference type="Rhea" id="RHEA:43616"/>
        <dbReference type="Rhea" id="RHEA-COMP:12159"/>
        <dbReference type="Rhea" id="RHEA-COMP:12202"/>
        <dbReference type="ChEBI" id="CHEBI:15378"/>
        <dbReference type="ChEBI" id="CHEBI:30616"/>
        <dbReference type="ChEBI" id="CHEBI:33019"/>
        <dbReference type="ChEBI" id="CHEBI:90618"/>
        <dbReference type="ChEBI" id="CHEBI:90778"/>
        <dbReference type="EC" id="2.7.7.80"/>
    </reaction>
</comment>
<keyword evidence="13" id="KW-1133">Transmembrane helix</keyword>
<dbReference type="GO" id="GO:0008146">
    <property type="term" value="F:sulfotransferase activity"/>
    <property type="evidence" value="ECO:0007669"/>
    <property type="project" value="TreeGrafter"/>
</dbReference>
<dbReference type="GO" id="GO:0005524">
    <property type="term" value="F:ATP binding"/>
    <property type="evidence" value="ECO:0007669"/>
    <property type="project" value="UniProtKB-KW"/>
</dbReference>
<evidence type="ECO:0000256" key="13">
    <source>
        <dbReference type="SAM" id="Phobius"/>
    </source>
</evidence>
<keyword evidence="13" id="KW-0812">Transmembrane</keyword>
<dbReference type="CDD" id="cd00757">
    <property type="entry name" value="ThiF_MoeB_HesA_family"/>
    <property type="match status" value="1"/>
</dbReference>
<dbReference type="GO" id="GO:0005829">
    <property type="term" value="C:cytosol"/>
    <property type="evidence" value="ECO:0007669"/>
    <property type="project" value="TreeGrafter"/>
</dbReference>
<evidence type="ECO:0000256" key="4">
    <source>
        <dbReference type="ARBA" id="ARBA00022840"/>
    </source>
</evidence>
<dbReference type="InterPro" id="IPR035985">
    <property type="entry name" value="Ubiquitin-activating_enz"/>
</dbReference>
<keyword evidence="3" id="KW-0547">Nucleotide-binding</keyword>
<dbReference type="PANTHER" id="PTHR10953">
    <property type="entry name" value="UBIQUITIN-ACTIVATING ENZYME E1"/>
    <property type="match status" value="1"/>
</dbReference>
<keyword evidence="16" id="KW-1185">Reference proteome</keyword>
<evidence type="ECO:0000256" key="9">
    <source>
        <dbReference type="ARBA" id="ARBA00073635"/>
    </source>
</evidence>
<evidence type="ECO:0000256" key="3">
    <source>
        <dbReference type="ARBA" id="ARBA00022741"/>
    </source>
</evidence>
<name>A3TTV0_PSEBH</name>
<dbReference type="STRING" id="252305.OB2597_07325"/>
<feature type="transmembrane region" description="Helical" evidence="13">
    <location>
        <begin position="27"/>
        <end position="43"/>
    </location>
</feature>
<dbReference type="Gene3D" id="3.40.50.720">
    <property type="entry name" value="NAD(P)-binding Rossmann-like Domain"/>
    <property type="match status" value="1"/>
</dbReference>
<comment type="caution">
    <text evidence="15">The sequence shown here is derived from an EMBL/GenBank/DDBJ whole genome shotgun (WGS) entry which is preliminary data.</text>
</comment>
<comment type="similarity">
    <text evidence="1">Belongs to the HesA/MoeB/ThiF family.</text>
</comment>
<dbReference type="Proteomes" id="UP000004318">
    <property type="component" value="Unassembled WGS sequence"/>
</dbReference>
<accession>A3TTV0</accession>
<evidence type="ECO:0000256" key="6">
    <source>
        <dbReference type="ARBA" id="ARBA00055169"/>
    </source>
</evidence>
<dbReference type="GO" id="GO:0061605">
    <property type="term" value="F:molybdopterin-synthase adenylyltransferase activity"/>
    <property type="evidence" value="ECO:0007669"/>
    <property type="project" value="UniProtKB-EC"/>
</dbReference>
<dbReference type="eggNOG" id="COG0476">
    <property type="taxonomic scope" value="Bacteria"/>
</dbReference>
<evidence type="ECO:0000256" key="8">
    <source>
        <dbReference type="ARBA" id="ARBA00066884"/>
    </source>
</evidence>
<comment type="subunit">
    <text evidence="7">Homodimer. Forms a stable heterotetrameric complex of 2 MoeB and 2 MoaD during adenylation of MoaD.</text>
</comment>
<keyword evidence="13" id="KW-0472">Membrane</keyword>
<sequence>MLTVLLCAAAIWLGGMLTGLPRRLRWTGIGLLWLAVVLAQLVLPEGNGLRAATGGSAAPWLLLAGVVGLVMAYRAGLGALKKRAATAGPEPDAPAGPFRDAELRRYARHVILREVGGPGQVRLKNARVLVIGAGGLGSPALMYLAAAGVGTIGIVDDDTVDSSNLQRQIIHADDDIGRAKVQSAADRMSALNPFVTLRTYNRRLEDDAAAALFGDYDLILDGTDNSETRYLVNRAAVGAGKPLISGAITQWEGQVSVFDPASGAPCYQCIFPQAPAPGLAPSCAEAGVIGPLPGVIGSIMALEAVKLLTGAGAVLRGEMLIYDALWGETRKIRLAPRADCPVCHGQGLAEAAGKA</sequence>
<dbReference type="GO" id="GO:0008641">
    <property type="term" value="F:ubiquitin-like modifier activating enzyme activity"/>
    <property type="evidence" value="ECO:0007669"/>
    <property type="project" value="InterPro"/>
</dbReference>
<keyword evidence="4" id="KW-0067">ATP-binding</keyword>
<dbReference type="HOGENOM" id="CLU_013325_10_0_5"/>
<evidence type="ECO:0000256" key="11">
    <source>
        <dbReference type="ARBA" id="ARBA00075328"/>
    </source>
</evidence>
<evidence type="ECO:0000256" key="12">
    <source>
        <dbReference type="ARBA" id="ARBA00078531"/>
    </source>
</evidence>
<dbReference type="InterPro" id="IPR000594">
    <property type="entry name" value="ThiF_NAD_FAD-bd"/>
</dbReference>
<evidence type="ECO:0000313" key="15">
    <source>
        <dbReference type="EMBL" id="EAQ05077.1"/>
    </source>
</evidence>
<dbReference type="EC" id="2.7.7.80" evidence="8"/>
<comment type="function">
    <text evidence="6">Catalyzes the adenylation by ATP of the carboxyl group of the C-terminal glycine of sulfur carrier protein MoaD.</text>
</comment>
<evidence type="ECO:0000313" key="16">
    <source>
        <dbReference type="Proteomes" id="UP000004318"/>
    </source>
</evidence>
<evidence type="ECO:0000256" key="5">
    <source>
        <dbReference type="ARBA" id="ARBA00052218"/>
    </source>
</evidence>
<feature type="domain" description="THIF-type NAD/FAD binding fold" evidence="14">
    <location>
        <begin position="106"/>
        <end position="342"/>
    </location>
</feature>
<dbReference type="RefSeq" id="WP_009805694.1">
    <property type="nucleotide sequence ID" value="NZ_CH724131.1"/>
</dbReference>
<dbReference type="InterPro" id="IPR045886">
    <property type="entry name" value="ThiF/MoeB/HesA"/>
</dbReference>
<reference evidence="15 16" key="1">
    <citation type="journal article" date="2010" name="J. Bacteriol.">
        <title>Genome sequences of Oceanicola granulosus HTCC2516(T) and Oceanicola batsensis HTCC2597(TDelta).</title>
        <authorList>
            <person name="Thrash J.C."/>
            <person name="Cho J.C."/>
            <person name="Vergin K.L."/>
            <person name="Giovannoni S.J."/>
        </authorList>
    </citation>
    <scope>NUCLEOTIDE SEQUENCE [LARGE SCALE GENOMIC DNA]</scope>
    <source>
        <strain evidence="16">ATCC BAA-863 / DSM 15984 / KCTC 12145 / HTCC2597</strain>
    </source>
</reference>